<proteinExistence type="predicted"/>
<evidence type="ECO:0008006" key="3">
    <source>
        <dbReference type="Google" id="ProtNLM"/>
    </source>
</evidence>
<sequence>MKFIEPTNEELEIEGAFKEGKLVRVKNFEQEKKKAMNVAKNTLNKTRNVNIRLSEKTLYKLKAKAIEEGIPYQTLASSILHKFVSK</sequence>
<dbReference type="AlphaFoldDB" id="A0A1F7XX46"/>
<evidence type="ECO:0000313" key="2">
    <source>
        <dbReference type="Proteomes" id="UP000176741"/>
    </source>
</evidence>
<accession>A0A1F7XX46</accession>
<evidence type="ECO:0000313" key="1">
    <source>
        <dbReference type="EMBL" id="OGM18968.1"/>
    </source>
</evidence>
<name>A0A1F7XX46_9BACT</name>
<comment type="caution">
    <text evidence="1">The sequence shown here is derived from an EMBL/GenBank/DDBJ whole genome shotgun (WGS) entry which is preliminary data.</text>
</comment>
<protein>
    <recommendedName>
        <fullName evidence="3">Antitoxin</fullName>
    </recommendedName>
</protein>
<dbReference type="Proteomes" id="UP000176741">
    <property type="component" value="Unassembled WGS sequence"/>
</dbReference>
<dbReference type="EMBL" id="MGGD01000084">
    <property type="protein sequence ID" value="OGM18968.1"/>
    <property type="molecule type" value="Genomic_DNA"/>
</dbReference>
<organism evidence="1 2">
    <name type="scientific">Candidatus Woesebacteria bacterium RIFCSPHIGHO2_01_FULL_38_26b</name>
    <dbReference type="NCBI Taxonomy" id="1802491"/>
    <lineage>
        <taxon>Bacteria</taxon>
        <taxon>Candidatus Woeseibacteriota</taxon>
    </lineage>
</organism>
<reference evidence="1 2" key="1">
    <citation type="journal article" date="2016" name="Nat. Commun.">
        <title>Thousands of microbial genomes shed light on interconnected biogeochemical processes in an aquifer system.</title>
        <authorList>
            <person name="Anantharaman K."/>
            <person name="Brown C.T."/>
            <person name="Hug L.A."/>
            <person name="Sharon I."/>
            <person name="Castelle C.J."/>
            <person name="Probst A.J."/>
            <person name="Thomas B.C."/>
            <person name="Singh A."/>
            <person name="Wilkins M.J."/>
            <person name="Karaoz U."/>
            <person name="Brodie E.L."/>
            <person name="Williams K.H."/>
            <person name="Hubbard S.S."/>
            <person name="Banfield J.F."/>
        </authorList>
    </citation>
    <scope>NUCLEOTIDE SEQUENCE [LARGE SCALE GENOMIC DNA]</scope>
</reference>
<gene>
    <name evidence="1" type="ORF">A2771_01875</name>
</gene>